<accession>A0A0A0HW55</accession>
<dbReference type="AlphaFoldDB" id="A0A0A0HW55"/>
<proteinExistence type="predicted"/>
<dbReference type="GeneID" id="22587337"/>
<dbReference type="KEGG" id="pbn:PADG_11440"/>
<evidence type="ECO:0000313" key="1">
    <source>
        <dbReference type="EMBL" id="KGM92256.1"/>
    </source>
</evidence>
<keyword evidence="2" id="KW-1185">Reference proteome</keyword>
<dbReference type="VEuPathDB" id="FungiDB:PADG_11440"/>
<reference evidence="1 2" key="1">
    <citation type="journal article" date="2011" name="PLoS Genet.">
        <title>Comparative genomic analysis of human fungal pathogens causing paracoccidioidomycosis.</title>
        <authorList>
            <person name="Desjardins C.A."/>
            <person name="Champion M.D."/>
            <person name="Holder J.W."/>
            <person name="Muszewska A."/>
            <person name="Goldberg J."/>
            <person name="Bailao A.M."/>
            <person name="Brigido M.M."/>
            <person name="Ferreira M.E."/>
            <person name="Garcia A.M."/>
            <person name="Grynberg M."/>
            <person name="Gujja S."/>
            <person name="Heiman D.I."/>
            <person name="Henn M.R."/>
            <person name="Kodira C.D."/>
            <person name="Leon-Narvaez H."/>
            <person name="Longo L.V."/>
            <person name="Ma L.J."/>
            <person name="Malavazi I."/>
            <person name="Matsuo A.L."/>
            <person name="Morais F.V."/>
            <person name="Pereira M."/>
            <person name="Rodriguez-Brito S."/>
            <person name="Sakthikumar S."/>
            <person name="Salem-Izacc S.M."/>
            <person name="Sykes S.M."/>
            <person name="Teixeira M.M."/>
            <person name="Vallejo M.C."/>
            <person name="Walter M.E."/>
            <person name="Yandava C."/>
            <person name="Young S."/>
            <person name="Zeng Q."/>
            <person name="Zucker J."/>
            <person name="Felipe M.S."/>
            <person name="Goldman G.H."/>
            <person name="Haas B.J."/>
            <person name="McEwen J.G."/>
            <person name="Nino-Vega G."/>
            <person name="Puccia R."/>
            <person name="San-Blas G."/>
            <person name="Soares C.M."/>
            <person name="Birren B.W."/>
            <person name="Cuomo C.A."/>
        </authorList>
    </citation>
    <scope>NUCLEOTIDE SEQUENCE [LARGE SCALE GENOMIC DNA]</scope>
    <source>
        <strain evidence="1 2">Pb18</strain>
    </source>
</reference>
<protein>
    <submittedName>
        <fullName evidence="1">Uncharacterized protein</fullName>
    </submittedName>
</protein>
<sequence length="108" mass="12331">MAMLSRWSDIMLVPAIAVRDALEFSMKMLSWLYDSGLHGSFSDPLAFLEKFQNSHRGSHWGLTPHTKLSFQENANMFFRFVKMGYGMNVSEHSDNMTGRINLDKLGTP</sequence>
<dbReference type="RefSeq" id="XP_010758912.1">
    <property type="nucleotide sequence ID" value="XM_010760610.1"/>
</dbReference>
<gene>
    <name evidence="1" type="ORF">PADG_11440</name>
</gene>
<dbReference type="EMBL" id="KN275959">
    <property type="protein sequence ID" value="KGM92256.1"/>
    <property type="molecule type" value="Genomic_DNA"/>
</dbReference>
<dbReference type="InParanoid" id="A0A0A0HW55"/>
<name>A0A0A0HW55_PARBD</name>
<dbReference type="Proteomes" id="UP000001628">
    <property type="component" value="Unassembled WGS sequence"/>
</dbReference>
<organism evidence="1 2">
    <name type="scientific">Paracoccidioides brasiliensis (strain Pb18)</name>
    <dbReference type="NCBI Taxonomy" id="502780"/>
    <lineage>
        <taxon>Eukaryota</taxon>
        <taxon>Fungi</taxon>
        <taxon>Dikarya</taxon>
        <taxon>Ascomycota</taxon>
        <taxon>Pezizomycotina</taxon>
        <taxon>Eurotiomycetes</taxon>
        <taxon>Eurotiomycetidae</taxon>
        <taxon>Onygenales</taxon>
        <taxon>Ajellomycetaceae</taxon>
        <taxon>Paracoccidioides</taxon>
    </lineage>
</organism>
<dbReference type="HOGENOM" id="CLU_2197732_0_0_1"/>
<evidence type="ECO:0000313" key="2">
    <source>
        <dbReference type="Proteomes" id="UP000001628"/>
    </source>
</evidence>